<dbReference type="OrthoDB" id="517402at2"/>
<dbReference type="Proteomes" id="UP000192903">
    <property type="component" value="Unassembled WGS sequence"/>
</dbReference>
<dbReference type="AlphaFoldDB" id="A0A1X7FA70"/>
<dbReference type="EMBL" id="FXAF01000006">
    <property type="protein sequence ID" value="SMF48209.1"/>
    <property type="molecule type" value="Genomic_DNA"/>
</dbReference>
<evidence type="ECO:0000313" key="2">
    <source>
        <dbReference type="Proteomes" id="UP000192903"/>
    </source>
</evidence>
<evidence type="ECO:0000313" key="1">
    <source>
        <dbReference type="EMBL" id="SMF48209.1"/>
    </source>
</evidence>
<accession>A0A1X7FA70</accession>
<keyword evidence="2" id="KW-1185">Reference proteome</keyword>
<sequence length="83" mass="8812">MSEVDLKSVKAEFSASLNQVAAEELAMAPLPAEVDVLQQARPSLVHYLSGFPADIDLDDDVFARNPSPSMGFASECEGEGQNG</sequence>
<proteinExistence type="predicted"/>
<organism evidence="1 2">
    <name type="scientific">Xaviernesmea oryzae</name>
    <dbReference type="NCBI Taxonomy" id="464029"/>
    <lineage>
        <taxon>Bacteria</taxon>
        <taxon>Pseudomonadati</taxon>
        <taxon>Pseudomonadota</taxon>
        <taxon>Alphaproteobacteria</taxon>
        <taxon>Hyphomicrobiales</taxon>
        <taxon>Rhizobiaceae</taxon>
        <taxon>Rhizobium/Agrobacterium group</taxon>
        <taxon>Xaviernesmea</taxon>
    </lineage>
</organism>
<dbReference type="RefSeq" id="WP_085422690.1">
    <property type="nucleotide sequence ID" value="NZ_FXAF01000006.1"/>
</dbReference>
<name>A0A1X7FA70_9HYPH</name>
<dbReference type="STRING" id="464029.SAMN02982989_2518"/>
<protein>
    <submittedName>
        <fullName evidence="1">Uncharacterized protein</fullName>
    </submittedName>
</protein>
<gene>
    <name evidence="1" type="ORF">SAMN02982989_2518</name>
</gene>
<reference evidence="2" key="1">
    <citation type="submission" date="2017-04" db="EMBL/GenBank/DDBJ databases">
        <authorList>
            <person name="Varghese N."/>
            <person name="Submissions S."/>
        </authorList>
    </citation>
    <scope>NUCLEOTIDE SEQUENCE [LARGE SCALE GENOMIC DNA]</scope>
    <source>
        <strain evidence="2">B4P</strain>
    </source>
</reference>